<dbReference type="InterPro" id="IPR011010">
    <property type="entry name" value="DNA_brk_join_enz"/>
</dbReference>
<sequence>MSQAPLDDTSLPVVPEQQLRAARSINDYAESAARYVTTGQQGAVNTQRAYAGDWQRFTTWCAEHDRESLPADVPTVAAFVTSLADSNKKVATIQRHCASISKAHQLARLPTPTDDRQFKELMEGISREKGVRQKQAPAFTLAYFKRALLGIDSTRPDGLRDRALLLLGLAGAFRRDELASIDIKHLRFDEDGLVVDLPHSKTNQKGEAEEKAIFFSPDRRSCPVRAVKEWLTHLEKHGRTDGPLFVSFHKGQRLSRRRLSTFSLNEIVQLRLGAQYTAHSLRASFVTIAKLNGADDSEVMNQTKHKTTDMIRRYTRLDNIRQHNASQKLGL</sequence>
<keyword evidence="1" id="KW-0229">DNA integration</keyword>
<dbReference type="Gene3D" id="1.10.150.130">
    <property type="match status" value="1"/>
</dbReference>
<keyword evidence="8" id="KW-1185">Reference proteome</keyword>
<dbReference type="InterPro" id="IPR002104">
    <property type="entry name" value="Integrase_catalytic"/>
</dbReference>
<dbReference type="PROSITE" id="PS51898">
    <property type="entry name" value="TYR_RECOMBINASE"/>
    <property type="match status" value="1"/>
</dbReference>
<proteinExistence type="predicted"/>
<keyword evidence="2 4" id="KW-0238">DNA-binding</keyword>
<name>A0ABY4GE80_9BACT</name>
<dbReference type="InterPro" id="IPR013762">
    <property type="entry name" value="Integrase-like_cat_sf"/>
</dbReference>
<organism evidence="7 8">
    <name type="scientific">Hymenobacter volaticus</name>
    <dbReference type="NCBI Taxonomy" id="2932254"/>
    <lineage>
        <taxon>Bacteria</taxon>
        <taxon>Pseudomonadati</taxon>
        <taxon>Bacteroidota</taxon>
        <taxon>Cytophagia</taxon>
        <taxon>Cytophagales</taxon>
        <taxon>Hymenobacteraceae</taxon>
        <taxon>Hymenobacter</taxon>
    </lineage>
</organism>
<dbReference type="PANTHER" id="PTHR34605">
    <property type="entry name" value="PHAGE_INTEGRASE DOMAIN-CONTAINING PROTEIN"/>
    <property type="match status" value="1"/>
</dbReference>
<dbReference type="Proteomes" id="UP000830401">
    <property type="component" value="Plasmid unnamed1"/>
</dbReference>
<dbReference type="RefSeq" id="WP_245126182.1">
    <property type="nucleotide sequence ID" value="NZ_CP095062.1"/>
</dbReference>
<dbReference type="InterPro" id="IPR044068">
    <property type="entry name" value="CB"/>
</dbReference>
<evidence type="ECO:0000256" key="1">
    <source>
        <dbReference type="ARBA" id="ARBA00022908"/>
    </source>
</evidence>
<keyword evidence="7" id="KW-0614">Plasmid</keyword>
<feature type="domain" description="Core-binding (CB)" evidence="6">
    <location>
        <begin position="26"/>
        <end position="108"/>
    </location>
</feature>
<dbReference type="EMBL" id="CP095062">
    <property type="protein sequence ID" value="UOQ68709.1"/>
    <property type="molecule type" value="Genomic_DNA"/>
</dbReference>
<evidence type="ECO:0000313" key="7">
    <source>
        <dbReference type="EMBL" id="UOQ68709.1"/>
    </source>
</evidence>
<evidence type="ECO:0000259" key="6">
    <source>
        <dbReference type="PROSITE" id="PS51900"/>
    </source>
</evidence>
<gene>
    <name evidence="7" type="ORF">MUN86_23635</name>
</gene>
<dbReference type="InterPro" id="IPR010998">
    <property type="entry name" value="Integrase_recombinase_N"/>
</dbReference>
<dbReference type="Gene3D" id="1.10.443.10">
    <property type="entry name" value="Intergrase catalytic core"/>
    <property type="match status" value="1"/>
</dbReference>
<accession>A0ABY4GE80</accession>
<feature type="domain" description="Tyr recombinase" evidence="5">
    <location>
        <begin position="134"/>
        <end position="327"/>
    </location>
</feature>
<evidence type="ECO:0000313" key="8">
    <source>
        <dbReference type="Proteomes" id="UP000830401"/>
    </source>
</evidence>
<evidence type="ECO:0000259" key="5">
    <source>
        <dbReference type="PROSITE" id="PS51898"/>
    </source>
</evidence>
<reference evidence="7" key="1">
    <citation type="submission" date="2022-04" db="EMBL/GenBank/DDBJ databases">
        <title>Hymenobacter sp. isolated from the air.</title>
        <authorList>
            <person name="Won M."/>
            <person name="Lee C.-M."/>
            <person name="Woen H.-Y."/>
            <person name="Kwon S.-W."/>
        </authorList>
    </citation>
    <scope>NUCLEOTIDE SEQUENCE</scope>
    <source>
        <strain evidence="7">5420S-77</strain>
        <plasmid evidence="7">unnamed1</plasmid>
    </source>
</reference>
<dbReference type="InterPro" id="IPR052925">
    <property type="entry name" value="Phage_Integrase-like_Recomb"/>
</dbReference>
<evidence type="ECO:0000256" key="3">
    <source>
        <dbReference type="ARBA" id="ARBA00023172"/>
    </source>
</evidence>
<dbReference type="Pfam" id="PF00589">
    <property type="entry name" value="Phage_integrase"/>
    <property type="match status" value="1"/>
</dbReference>
<dbReference type="PROSITE" id="PS51900">
    <property type="entry name" value="CB"/>
    <property type="match status" value="1"/>
</dbReference>
<geneLocation type="plasmid" evidence="7 8">
    <name>unnamed1</name>
</geneLocation>
<protein>
    <submittedName>
        <fullName evidence="7">Tyrosine-type recombinase/integrase</fullName>
    </submittedName>
</protein>
<dbReference type="SUPFAM" id="SSF56349">
    <property type="entry name" value="DNA breaking-rejoining enzymes"/>
    <property type="match status" value="1"/>
</dbReference>
<evidence type="ECO:0000256" key="2">
    <source>
        <dbReference type="ARBA" id="ARBA00023125"/>
    </source>
</evidence>
<dbReference type="PANTHER" id="PTHR34605:SF3">
    <property type="entry name" value="P CELL-TYPE AGGLUTINATION PROTEIN MAP4-LIKE-RELATED"/>
    <property type="match status" value="1"/>
</dbReference>
<keyword evidence="3" id="KW-0233">DNA recombination</keyword>
<evidence type="ECO:0000256" key="4">
    <source>
        <dbReference type="PROSITE-ProRule" id="PRU01248"/>
    </source>
</evidence>
<dbReference type="SUPFAM" id="SSF47823">
    <property type="entry name" value="lambda integrase-like, N-terminal domain"/>
    <property type="match status" value="1"/>
</dbReference>